<dbReference type="PANTHER" id="PTHR43847">
    <property type="entry name" value="BLL3993 PROTEIN"/>
    <property type="match status" value="1"/>
</dbReference>
<gene>
    <name evidence="6" type="ORF">FPZ47_24900</name>
</gene>
<keyword evidence="6" id="KW-0489">Methyltransferase</keyword>
<feature type="transmembrane region" description="Helical" evidence="5">
    <location>
        <begin position="47"/>
        <end position="68"/>
    </location>
</feature>
<organism evidence="6 7">
    <name type="scientific">Mycobacterium helveticum</name>
    <dbReference type="NCBI Taxonomy" id="2592811"/>
    <lineage>
        <taxon>Bacteria</taxon>
        <taxon>Bacillati</taxon>
        <taxon>Actinomycetota</taxon>
        <taxon>Actinomycetes</taxon>
        <taxon>Mycobacteriales</taxon>
        <taxon>Mycobacteriaceae</taxon>
        <taxon>Mycobacterium</taxon>
    </lineage>
</organism>
<dbReference type="AlphaFoldDB" id="A0A557WYR9"/>
<dbReference type="GO" id="GO:0032259">
    <property type="term" value="P:methylation"/>
    <property type="evidence" value="ECO:0007669"/>
    <property type="project" value="UniProtKB-KW"/>
</dbReference>
<dbReference type="Proteomes" id="UP000320513">
    <property type="component" value="Unassembled WGS sequence"/>
</dbReference>
<dbReference type="Pfam" id="PF04191">
    <property type="entry name" value="PEMT"/>
    <property type="match status" value="1"/>
</dbReference>
<evidence type="ECO:0000313" key="7">
    <source>
        <dbReference type="Proteomes" id="UP000320513"/>
    </source>
</evidence>
<dbReference type="EMBL" id="VMQU01000170">
    <property type="protein sequence ID" value="TVS78416.1"/>
    <property type="molecule type" value="Genomic_DNA"/>
</dbReference>
<protein>
    <submittedName>
        <fullName evidence="6">Isoprenylcysteine carboxylmethyltransferase family protein</fullName>
    </submittedName>
</protein>
<evidence type="ECO:0000256" key="4">
    <source>
        <dbReference type="ARBA" id="ARBA00023136"/>
    </source>
</evidence>
<feature type="transmembrane region" description="Helical" evidence="5">
    <location>
        <begin position="120"/>
        <end position="144"/>
    </location>
</feature>
<feature type="transmembrane region" description="Helical" evidence="5">
    <location>
        <begin position="89"/>
        <end position="108"/>
    </location>
</feature>
<accession>A0A557WYR9</accession>
<evidence type="ECO:0000256" key="1">
    <source>
        <dbReference type="ARBA" id="ARBA00004127"/>
    </source>
</evidence>
<dbReference type="InterPro" id="IPR007318">
    <property type="entry name" value="Phopholipid_MeTrfase"/>
</dbReference>
<dbReference type="PANTHER" id="PTHR43847:SF1">
    <property type="entry name" value="BLL3993 PROTEIN"/>
    <property type="match status" value="1"/>
</dbReference>
<keyword evidence="6" id="KW-0808">Transferase</keyword>
<evidence type="ECO:0000256" key="3">
    <source>
        <dbReference type="ARBA" id="ARBA00022989"/>
    </source>
</evidence>
<dbReference type="GO" id="GO:0012505">
    <property type="term" value="C:endomembrane system"/>
    <property type="evidence" value="ECO:0007669"/>
    <property type="project" value="UniProtKB-SubCell"/>
</dbReference>
<dbReference type="OrthoDB" id="7203053at2"/>
<dbReference type="GO" id="GO:0008168">
    <property type="term" value="F:methyltransferase activity"/>
    <property type="evidence" value="ECO:0007669"/>
    <property type="project" value="UniProtKB-KW"/>
</dbReference>
<evidence type="ECO:0000313" key="6">
    <source>
        <dbReference type="EMBL" id="TVS78416.1"/>
    </source>
</evidence>
<evidence type="ECO:0000256" key="5">
    <source>
        <dbReference type="SAM" id="Phobius"/>
    </source>
</evidence>
<name>A0A557WYR9_9MYCO</name>
<feature type="transmembrane region" description="Helical" evidence="5">
    <location>
        <begin position="22"/>
        <end position="41"/>
    </location>
</feature>
<proteinExistence type="predicted"/>
<dbReference type="Gene3D" id="1.20.120.1630">
    <property type="match status" value="1"/>
</dbReference>
<keyword evidence="3 5" id="KW-1133">Transmembrane helix</keyword>
<comment type="subcellular location">
    <subcellularLocation>
        <location evidence="1">Endomembrane system</location>
        <topology evidence="1">Multi-pass membrane protein</topology>
    </subcellularLocation>
</comment>
<dbReference type="InterPro" id="IPR052527">
    <property type="entry name" value="Metal_cation-efflux_comp"/>
</dbReference>
<feature type="transmembrane region" description="Helical" evidence="5">
    <location>
        <begin position="179"/>
        <end position="207"/>
    </location>
</feature>
<keyword evidence="4 5" id="KW-0472">Membrane</keyword>
<reference evidence="6 7" key="1">
    <citation type="submission" date="2019-07" db="EMBL/GenBank/DDBJ databases">
        <title>New Mycobacterium species.</title>
        <authorList>
            <person name="Tortoli E."/>
            <person name="Ghielmetti G."/>
            <person name="Friedel U."/>
            <person name="Trovato A."/>
        </authorList>
    </citation>
    <scope>NUCLEOTIDE SEQUENCE [LARGE SCALE GENOMIC DNA]</scope>
    <source>
        <strain evidence="6 7">16-83</strain>
    </source>
</reference>
<comment type="caution">
    <text evidence="6">The sequence shown here is derived from an EMBL/GenBank/DDBJ whole genome shotgun (WGS) entry which is preliminary data.</text>
</comment>
<sequence length="239" mass="25959">MCAAGVRYRTDEGGSVKTIPKLLVFGLVEFVVFGLMLFVPAGTFEYWQAWVFLVVVAVSAWTPAVYLLRTNPVALQARMRGGPAAEGRTAQKVVIAGLYLSLAAMVVVSTLDHRFGWSPVPTAICLVGDVVVAVGLGVVGAVVIQNSYAAATVRVKEGQTVVSTGLYGLVRHPMYTGNVIMMVGIPLALGSYWGLVLVVPGVIALAWRIRDEEKLLRTELDGYREYTQKVRYRLVPSVW</sequence>
<keyword evidence="2 5" id="KW-0812">Transmembrane</keyword>
<keyword evidence="7" id="KW-1185">Reference proteome</keyword>
<evidence type="ECO:0000256" key="2">
    <source>
        <dbReference type="ARBA" id="ARBA00022692"/>
    </source>
</evidence>